<proteinExistence type="predicted"/>
<keyword evidence="2" id="KW-0472">Membrane</keyword>
<feature type="compositionally biased region" description="Low complexity" evidence="1">
    <location>
        <begin position="37"/>
        <end position="62"/>
    </location>
</feature>
<keyword evidence="4" id="KW-1185">Reference proteome</keyword>
<evidence type="ECO:0000313" key="3">
    <source>
        <dbReference type="EMBL" id="KAJ3180735.1"/>
    </source>
</evidence>
<reference evidence="3" key="1">
    <citation type="submission" date="2020-05" db="EMBL/GenBank/DDBJ databases">
        <title>Phylogenomic resolution of chytrid fungi.</title>
        <authorList>
            <person name="Stajich J.E."/>
            <person name="Amses K."/>
            <person name="Simmons R."/>
            <person name="Seto K."/>
            <person name="Myers J."/>
            <person name="Bonds A."/>
            <person name="Quandt C.A."/>
            <person name="Barry K."/>
            <person name="Liu P."/>
            <person name="Grigoriev I."/>
            <person name="Longcore J.E."/>
            <person name="James T.Y."/>
        </authorList>
    </citation>
    <scope>NUCLEOTIDE SEQUENCE</scope>
    <source>
        <strain evidence="3">JEL0379</strain>
    </source>
</reference>
<feature type="region of interest" description="Disordered" evidence="1">
    <location>
        <begin position="175"/>
        <end position="203"/>
    </location>
</feature>
<keyword evidence="2" id="KW-1133">Transmembrane helix</keyword>
<evidence type="ECO:0000256" key="2">
    <source>
        <dbReference type="SAM" id="Phobius"/>
    </source>
</evidence>
<feature type="transmembrane region" description="Helical" evidence="2">
    <location>
        <begin position="81"/>
        <end position="105"/>
    </location>
</feature>
<gene>
    <name evidence="3" type="ORF">HDU87_001848</name>
</gene>
<sequence>MPSRTASPLGDHTTTTTTTSTKETPPFGDDDDQASETTALLPGPSSSLLPSETSSSSSPASWTSFRIGQKRFRLSVPSPRTALLTLLSLLLIATSVILPLVYFVYIPHRLRHALSGNNSDLKEFRILSINPDKSVDVRVRAVAHNEDVPPVYVTMQPTLFSFLHVGQKEKVLGKLQEHKKRPHRGGDGDSGSGGSGSARRRGKNALSTVVGSMQFPGLVIPKGSVDVPFEFESTVAHLDVAYIQSFVRDLMGGSGGGGDEQVPAAPQVFRMQASPMMSLQRVGSWVVPMENTFVYDKDNVSAPNASQFNITVVSKNITYDLPLQIKLFANLTFNNPTPISFAAQNMSLLFSIYYESSRILDMVIPPTTNLVLGTNTNATISGLSVPSGITALMKLVGEYADSKATVVRIKDFSLEARDDKNQAPPVGWMNDVLKEVDFEVEVPGATEEEDGSFLPRSGVLYLAGKAARARELVGRFFQRGSGRRAVAGR</sequence>
<comment type="caution">
    <text evidence="3">The sequence shown here is derived from an EMBL/GenBank/DDBJ whole genome shotgun (WGS) entry which is preliminary data.</text>
</comment>
<evidence type="ECO:0000313" key="4">
    <source>
        <dbReference type="Proteomes" id="UP001212152"/>
    </source>
</evidence>
<feature type="compositionally biased region" description="Low complexity" evidence="1">
    <location>
        <begin position="13"/>
        <end position="24"/>
    </location>
</feature>
<organism evidence="3 4">
    <name type="scientific">Geranomyces variabilis</name>
    <dbReference type="NCBI Taxonomy" id="109894"/>
    <lineage>
        <taxon>Eukaryota</taxon>
        <taxon>Fungi</taxon>
        <taxon>Fungi incertae sedis</taxon>
        <taxon>Chytridiomycota</taxon>
        <taxon>Chytridiomycota incertae sedis</taxon>
        <taxon>Chytridiomycetes</taxon>
        <taxon>Spizellomycetales</taxon>
        <taxon>Powellomycetaceae</taxon>
        <taxon>Geranomyces</taxon>
    </lineage>
</organism>
<keyword evidence="2" id="KW-0812">Transmembrane</keyword>
<feature type="region of interest" description="Disordered" evidence="1">
    <location>
        <begin position="1"/>
        <end position="62"/>
    </location>
</feature>
<evidence type="ECO:0000256" key="1">
    <source>
        <dbReference type="SAM" id="MobiDB-lite"/>
    </source>
</evidence>
<dbReference type="Proteomes" id="UP001212152">
    <property type="component" value="Unassembled WGS sequence"/>
</dbReference>
<dbReference type="EMBL" id="JADGJQ010000015">
    <property type="protein sequence ID" value="KAJ3180735.1"/>
    <property type="molecule type" value="Genomic_DNA"/>
</dbReference>
<name>A0AAD5TMA9_9FUNG</name>
<protein>
    <submittedName>
        <fullName evidence="3">Uncharacterized protein</fullName>
    </submittedName>
</protein>
<dbReference type="AlphaFoldDB" id="A0AAD5TMA9"/>
<accession>A0AAD5TMA9</accession>